<evidence type="ECO:0000259" key="7">
    <source>
        <dbReference type="SMART" id="SM00244"/>
    </source>
</evidence>
<dbReference type="InterPro" id="IPR001107">
    <property type="entry name" value="Band_7"/>
</dbReference>
<evidence type="ECO:0000256" key="1">
    <source>
        <dbReference type="ARBA" id="ARBA00004167"/>
    </source>
</evidence>
<evidence type="ECO:0000256" key="2">
    <source>
        <dbReference type="ARBA" id="ARBA00006971"/>
    </source>
</evidence>
<dbReference type="STRING" id="1121442.SAMN02745702_00229"/>
<keyword evidence="8" id="KW-0378">Hydrolase</keyword>
<dbReference type="InterPro" id="IPR036013">
    <property type="entry name" value="Band_7/SPFH_dom_sf"/>
</dbReference>
<proteinExistence type="inferred from homology"/>
<evidence type="ECO:0000256" key="6">
    <source>
        <dbReference type="RuleBase" id="RU364113"/>
    </source>
</evidence>
<dbReference type="SMART" id="SM00244">
    <property type="entry name" value="PHB"/>
    <property type="match status" value="1"/>
</dbReference>
<dbReference type="GO" id="GO:0008233">
    <property type="term" value="F:peptidase activity"/>
    <property type="evidence" value="ECO:0007669"/>
    <property type="project" value="UniProtKB-KW"/>
</dbReference>
<evidence type="ECO:0000256" key="5">
    <source>
        <dbReference type="ARBA" id="ARBA00023136"/>
    </source>
</evidence>
<dbReference type="InterPro" id="IPR050710">
    <property type="entry name" value="Band7/mec-2_domain"/>
</dbReference>
<evidence type="ECO:0000313" key="9">
    <source>
        <dbReference type="Proteomes" id="UP000189733"/>
    </source>
</evidence>
<dbReference type="SUPFAM" id="SSF117892">
    <property type="entry name" value="Band 7/SPFH domain"/>
    <property type="match status" value="1"/>
</dbReference>
<dbReference type="PANTHER" id="PTHR43327:SF2">
    <property type="entry name" value="MODULATOR OF FTSH PROTEASE HFLK"/>
    <property type="match status" value="1"/>
</dbReference>
<dbReference type="Pfam" id="PF01145">
    <property type="entry name" value="Band_7"/>
    <property type="match status" value="1"/>
</dbReference>
<comment type="subcellular location">
    <subcellularLocation>
        <location evidence="1">Membrane</location>
        <topology evidence="1">Single-pass membrane protein</topology>
    </subcellularLocation>
</comment>
<evidence type="ECO:0000256" key="3">
    <source>
        <dbReference type="ARBA" id="ARBA00022692"/>
    </source>
</evidence>
<comment type="similarity">
    <text evidence="2 6">Belongs to the band 7/mec-2 family. HflK subfamily.</text>
</comment>
<reference evidence="8 9" key="1">
    <citation type="submission" date="2017-02" db="EMBL/GenBank/DDBJ databases">
        <authorList>
            <person name="Peterson S.W."/>
        </authorList>
    </citation>
    <scope>NUCLEOTIDE SEQUENCE [LARGE SCALE GENOMIC DNA]</scope>
    <source>
        <strain evidence="8 9">DSM 18034</strain>
    </source>
</reference>
<sequence>MQLKEARRTAVSGLCITENNGVIMNWDWEKLQEKRKTQPGGGGGGPQLNDVNIDWDRFRNFRFPAWRLLLGLIVLGWLASGIYIVGPDEIGVVQRFGAYSGESGPGPHYHLPFPIERVQTPKVTQIRRVEVGLRSTRRSGNFSQASFQDVPQESLMLTGDENIVDVQFIVQYLIKDARDYLFNVKNQEESVKNIAEAAMREIIGRSRIDSVLTSDKLVVQTEAKTLMQDMSDKYKLGVRIVAVQLQNVHPPKEVIDAFKDVASAREDKSRFINEAEAYKNDILPKARGQAAVLVNEAEAYKQQQIRRAEGEAARFLSVYTEYAKAKDITRRRMYLETMEKIFSSKDMEKILMSSDALRGAVPYLPLSPLGHGTRVLKGGE</sequence>
<dbReference type="GO" id="GO:0006508">
    <property type="term" value="P:proteolysis"/>
    <property type="evidence" value="ECO:0007669"/>
    <property type="project" value="UniProtKB-KW"/>
</dbReference>
<dbReference type="NCBIfam" id="TIGR01933">
    <property type="entry name" value="hflK"/>
    <property type="match status" value="1"/>
</dbReference>
<keyword evidence="3 6" id="KW-0812">Transmembrane</keyword>
<keyword evidence="4 6" id="KW-1133">Transmembrane helix</keyword>
<accession>A0A1T4VG09</accession>
<dbReference type="CDD" id="cd03404">
    <property type="entry name" value="SPFH_HflK"/>
    <property type="match status" value="1"/>
</dbReference>
<organism evidence="8 9">
    <name type="scientific">Desulfobaculum bizertense DSM 18034</name>
    <dbReference type="NCBI Taxonomy" id="1121442"/>
    <lineage>
        <taxon>Bacteria</taxon>
        <taxon>Pseudomonadati</taxon>
        <taxon>Thermodesulfobacteriota</taxon>
        <taxon>Desulfovibrionia</taxon>
        <taxon>Desulfovibrionales</taxon>
        <taxon>Desulfovibrionaceae</taxon>
        <taxon>Desulfobaculum</taxon>
    </lineage>
</organism>
<dbReference type="AlphaFoldDB" id="A0A1T4VG09"/>
<protein>
    <recommendedName>
        <fullName evidence="6">Protein HflK</fullName>
    </recommendedName>
</protein>
<dbReference type="Gene3D" id="3.30.479.30">
    <property type="entry name" value="Band 7 domain"/>
    <property type="match status" value="1"/>
</dbReference>
<dbReference type="InterPro" id="IPR010201">
    <property type="entry name" value="HflK"/>
</dbReference>
<feature type="domain" description="Band 7" evidence="7">
    <location>
        <begin position="80"/>
        <end position="262"/>
    </location>
</feature>
<comment type="function">
    <text evidence="6">HflC and HflK could encode or regulate a protease.</text>
</comment>
<dbReference type="PANTHER" id="PTHR43327">
    <property type="entry name" value="STOMATIN-LIKE PROTEIN 2, MITOCHONDRIAL"/>
    <property type="match status" value="1"/>
</dbReference>
<dbReference type="Proteomes" id="UP000189733">
    <property type="component" value="Unassembled WGS sequence"/>
</dbReference>
<gene>
    <name evidence="8" type="ORF">SAMN02745702_00229</name>
</gene>
<keyword evidence="5 6" id="KW-0472">Membrane</keyword>
<comment type="subunit">
    <text evidence="6">HflC and HflK may interact to form a multimeric complex.</text>
</comment>
<evidence type="ECO:0000313" key="8">
    <source>
        <dbReference type="EMBL" id="SKA63867.1"/>
    </source>
</evidence>
<dbReference type="GO" id="GO:0016020">
    <property type="term" value="C:membrane"/>
    <property type="evidence" value="ECO:0007669"/>
    <property type="project" value="UniProtKB-SubCell"/>
</dbReference>
<feature type="transmembrane region" description="Helical" evidence="6">
    <location>
        <begin position="65"/>
        <end position="86"/>
    </location>
</feature>
<keyword evidence="8" id="KW-0645">Protease</keyword>
<keyword evidence="9" id="KW-1185">Reference proteome</keyword>
<evidence type="ECO:0000256" key="4">
    <source>
        <dbReference type="ARBA" id="ARBA00022989"/>
    </source>
</evidence>
<dbReference type="EMBL" id="FUYA01000001">
    <property type="protein sequence ID" value="SKA63867.1"/>
    <property type="molecule type" value="Genomic_DNA"/>
</dbReference>
<name>A0A1T4VG09_9BACT</name>